<reference evidence="1" key="1">
    <citation type="submission" date="2021-02" db="EMBL/GenBank/DDBJ databases">
        <authorList>
            <consortium name="DOE Joint Genome Institute"/>
            <person name="Ahrendt S."/>
            <person name="Looney B.P."/>
            <person name="Miyauchi S."/>
            <person name="Morin E."/>
            <person name="Drula E."/>
            <person name="Courty P.E."/>
            <person name="Chicoki N."/>
            <person name="Fauchery L."/>
            <person name="Kohler A."/>
            <person name="Kuo A."/>
            <person name="Labutti K."/>
            <person name="Pangilinan J."/>
            <person name="Lipzen A."/>
            <person name="Riley R."/>
            <person name="Andreopoulos W."/>
            <person name="He G."/>
            <person name="Johnson J."/>
            <person name="Barry K.W."/>
            <person name="Grigoriev I.V."/>
            <person name="Nagy L."/>
            <person name="Hibbett D."/>
            <person name="Henrissat B."/>
            <person name="Matheny P.B."/>
            <person name="Labbe J."/>
            <person name="Martin F."/>
        </authorList>
    </citation>
    <scope>NUCLEOTIDE SEQUENCE</scope>
    <source>
        <strain evidence="1">FP105234-sp</strain>
    </source>
</reference>
<accession>A0ACB8RDJ9</accession>
<gene>
    <name evidence="1" type="ORF">FA95DRAFT_588193</name>
</gene>
<evidence type="ECO:0000313" key="1">
    <source>
        <dbReference type="EMBL" id="KAI0042281.1"/>
    </source>
</evidence>
<keyword evidence="2" id="KW-1185">Reference proteome</keyword>
<name>A0ACB8RDJ9_9AGAM</name>
<reference evidence="1" key="2">
    <citation type="journal article" date="2022" name="New Phytol.">
        <title>Evolutionary transition to the ectomycorrhizal habit in the genomes of a hyperdiverse lineage of mushroom-forming fungi.</title>
        <authorList>
            <person name="Looney B."/>
            <person name="Miyauchi S."/>
            <person name="Morin E."/>
            <person name="Drula E."/>
            <person name="Courty P.E."/>
            <person name="Kohler A."/>
            <person name="Kuo A."/>
            <person name="LaButti K."/>
            <person name="Pangilinan J."/>
            <person name="Lipzen A."/>
            <person name="Riley R."/>
            <person name="Andreopoulos W."/>
            <person name="He G."/>
            <person name="Johnson J."/>
            <person name="Nolan M."/>
            <person name="Tritt A."/>
            <person name="Barry K.W."/>
            <person name="Grigoriev I.V."/>
            <person name="Nagy L.G."/>
            <person name="Hibbett D."/>
            <person name="Henrissat B."/>
            <person name="Matheny P.B."/>
            <person name="Labbe J."/>
            <person name="Martin F.M."/>
        </authorList>
    </citation>
    <scope>NUCLEOTIDE SEQUENCE</scope>
    <source>
        <strain evidence="1">FP105234-sp</strain>
    </source>
</reference>
<comment type="caution">
    <text evidence="1">The sequence shown here is derived from an EMBL/GenBank/DDBJ whole genome shotgun (WGS) entry which is preliminary data.</text>
</comment>
<sequence length="954" mass="105405">MARKRGFMEDGISDSSGGSDEDEAGAFDIADPDAREERALHDDPYGRKRRRTNGAEDAIYGVFADDSEDEGFRKKKPTKPVKRSDWAKAPSFVSTQKAKTEAARVEEDLEEDGADADADADSDAAEEEEVAEDEDADDDGMGDADPSKPPSPRVRDDDKDMEEDERPRFGGLGLGASKSQPPDSFSGFTKSGIGSSRPAAVSIPPSPAPSPPPSGMPSAFGAARAQRAFVRSEAGPSSAPRPATPLSRDEQKHFSKLQGSFGARMLEKMGWQAGTGLGSAGEGIVTPVETKLRPKNMGIAFKGFTERTAQAKAEARRRGESVSDDEGESGRKKVAGKGKEKAKGPSRSDVWKKPRKVKTKVEHKTYEQIVADADEEPAGPSGIGIIIDATGATPREVASLADVATASWTPSTDPTRIPEVRHNLRLLTETATSDLDGLAREAKEIQKRRKAIQDEDTRLKKKVADEAELISRLQQVHLVVDDIHTQAKEMSSLYETSLDPFSPFFARLLSEFPQEFDRYRLDELVVAAIAPIVRRMLSQWDPMQEPDKLLSTFRLWRRALKLADHQEQPSSSQVDLYGSRGSAVHAPVVDVPMTPFESLLWNAWLPKVRSSINNDWDARDSQPAVRLYEAWSTFLPPFIRDNFLDQLILPKVQKAVADWNPARADVPLQALVFPWLPHVGLRLEELLGDARRKLKSMLRAWAVADGVPAGLSAWRQVFDVGEWDTMLLKYIVPKLGATLRDEFRVNPRQQDMAPIEHVLAWADLLRESVLAQLIATEFFPKWLAVLHVWLVQPRPSFDEVAQWYAFWKGVFPARVQRLPAIEEGFTRGLQLMNTAIELGPEAPAKLPKPEYPRPGATPPPAATQPPAKKPPARVQEITFRALVEEFAATHNLMFVPTGRAHEKSRMPLYRVSTTADGKGGLLVYILDDAVWAPDAEGDFRAVSLENMVLRATKV</sequence>
<evidence type="ECO:0000313" key="2">
    <source>
        <dbReference type="Proteomes" id="UP000814033"/>
    </source>
</evidence>
<protein>
    <submittedName>
        <fullName evidence="1">TFP11-domain-containing protein</fullName>
    </submittedName>
</protein>
<dbReference type="EMBL" id="MU276074">
    <property type="protein sequence ID" value="KAI0042281.1"/>
    <property type="molecule type" value="Genomic_DNA"/>
</dbReference>
<proteinExistence type="predicted"/>
<organism evidence="1 2">
    <name type="scientific">Auriscalpium vulgare</name>
    <dbReference type="NCBI Taxonomy" id="40419"/>
    <lineage>
        <taxon>Eukaryota</taxon>
        <taxon>Fungi</taxon>
        <taxon>Dikarya</taxon>
        <taxon>Basidiomycota</taxon>
        <taxon>Agaricomycotina</taxon>
        <taxon>Agaricomycetes</taxon>
        <taxon>Russulales</taxon>
        <taxon>Auriscalpiaceae</taxon>
        <taxon>Auriscalpium</taxon>
    </lineage>
</organism>
<dbReference type="Proteomes" id="UP000814033">
    <property type="component" value="Unassembled WGS sequence"/>
</dbReference>